<protein>
    <submittedName>
        <fullName evidence="15">Cytochrome c, mono-and diheme variants</fullName>
    </submittedName>
</protein>
<evidence type="ECO:0000256" key="8">
    <source>
        <dbReference type="ARBA" id="ARBA00022737"/>
    </source>
</evidence>
<evidence type="ECO:0000256" key="5">
    <source>
        <dbReference type="ARBA" id="ARBA00022660"/>
    </source>
</evidence>
<feature type="binding site" description="covalent" evidence="12">
    <location>
        <position position="204"/>
    </location>
    <ligand>
        <name>heme c</name>
        <dbReference type="ChEBI" id="CHEBI:61717"/>
        <label>2</label>
    </ligand>
</feature>
<feature type="binding site" description="axial binding residue" evidence="13">
    <location>
        <position position="62"/>
    </location>
    <ligand>
        <name>heme c</name>
        <dbReference type="ChEBI" id="CHEBI:61717"/>
        <label>1</label>
    </ligand>
    <ligandPart>
        <name>Fe</name>
        <dbReference type="ChEBI" id="CHEBI:18248"/>
    </ligandPart>
</feature>
<dbReference type="RefSeq" id="WP_092124350.1">
    <property type="nucleotide sequence ID" value="NZ_FNTH01000001.1"/>
</dbReference>
<evidence type="ECO:0000256" key="6">
    <source>
        <dbReference type="ARBA" id="ARBA00022723"/>
    </source>
</evidence>
<evidence type="ECO:0000256" key="3">
    <source>
        <dbReference type="ARBA" id="ARBA00022475"/>
    </source>
</evidence>
<dbReference type="Pfam" id="PF00034">
    <property type="entry name" value="Cytochrom_C"/>
    <property type="match status" value="1"/>
</dbReference>
<evidence type="ECO:0000256" key="7">
    <source>
        <dbReference type="ARBA" id="ARBA00022729"/>
    </source>
</evidence>
<dbReference type="GO" id="GO:0005506">
    <property type="term" value="F:iron ion binding"/>
    <property type="evidence" value="ECO:0007669"/>
    <property type="project" value="InterPro"/>
</dbReference>
<dbReference type="OrthoDB" id="9811281at2"/>
<keyword evidence="6 13" id="KW-0479">Metal-binding</keyword>
<dbReference type="GO" id="GO:0016614">
    <property type="term" value="F:oxidoreductase activity, acting on CH-OH group of donors"/>
    <property type="evidence" value="ECO:0007669"/>
    <property type="project" value="InterPro"/>
</dbReference>
<evidence type="ECO:0000256" key="2">
    <source>
        <dbReference type="ARBA" id="ARBA00022448"/>
    </source>
</evidence>
<evidence type="ECO:0000259" key="14">
    <source>
        <dbReference type="PROSITE" id="PS51007"/>
    </source>
</evidence>
<gene>
    <name evidence="15" type="ORF">SAMN05444164_7086</name>
</gene>
<evidence type="ECO:0000313" key="16">
    <source>
        <dbReference type="Proteomes" id="UP000198992"/>
    </source>
</evidence>
<evidence type="ECO:0000256" key="13">
    <source>
        <dbReference type="PIRSR" id="PIRSR000018-51"/>
    </source>
</evidence>
<feature type="binding site" description="covalent" evidence="12">
    <location>
        <position position="58"/>
    </location>
    <ligand>
        <name>heme c</name>
        <dbReference type="ChEBI" id="CHEBI:61717"/>
        <label>1</label>
    </ligand>
</feature>
<dbReference type="InterPro" id="IPR014353">
    <property type="entry name" value="Membr-bd_ADH_cyt_c"/>
</dbReference>
<dbReference type="PANTHER" id="PTHR35008">
    <property type="entry name" value="BLL4482 PROTEIN-RELATED"/>
    <property type="match status" value="1"/>
</dbReference>
<keyword evidence="2" id="KW-0813">Transport</keyword>
<keyword evidence="4 12" id="KW-0349">Heme</keyword>
<feature type="binding site" description="covalent" evidence="12">
    <location>
        <position position="61"/>
    </location>
    <ligand>
        <name>heme c</name>
        <dbReference type="ChEBI" id="CHEBI:61717"/>
        <label>1</label>
    </ligand>
</feature>
<comment type="subcellular location">
    <subcellularLocation>
        <location evidence="1">Cell membrane</location>
    </subcellularLocation>
</comment>
<keyword evidence="5" id="KW-0679">Respiratory chain</keyword>
<dbReference type="GO" id="GO:0009055">
    <property type="term" value="F:electron transfer activity"/>
    <property type="evidence" value="ECO:0007669"/>
    <property type="project" value="InterPro"/>
</dbReference>
<dbReference type="PRINTS" id="PR00605">
    <property type="entry name" value="CYTCHROMECIC"/>
</dbReference>
<accession>A0A1H5GGG3</accession>
<feature type="binding site" description="axial binding residue" evidence="13">
    <location>
        <position position="208"/>
    </location>
    <ligand>
        <name>heme c</name>
        <dbReference type="ChEBI" id="CHEBI:61717"/>
        <label>2</label>
    </ligand>
    <ligandPart>
        <name>Fe</name>
        <dbReference type="ChEBI" id="CHEBI:18248"/>
    </ligandPart>
</feature>
<evidence type="ECO:0000256" key="12">
    <source>
        <dbReference type="PIRSR" id="PIRSR000018-50"/>
    </source>
</evidence>
<dbReference type="GO" id="GO:0020037">
    <property type="term" value="F:heme binding"/>
    <property type="evidence" value="ECO:0007669"/>
    <property type="project" value="InterPro"/>
</dbReference>
<evidence type="ECO:0000256" key="11">
    <source>
        <dbReference type="ARBA" id="ARBA00023136"/>
    </source>
</evidence>
<evidence type="ECO:0000256" key="1">
    <source>
        <dbReference type="ARBA" id="ARBA00004236"/>
    </source>
</evidence>
<keyword evidence="3" id="KW-1003">Cell membrane</keyword>
<dbReference type="AlphaFoldDB" id="A0A1H5GGG3"/>
<proteinExistence type="predicted"/>
<dbReference type="InterPro" id="IPR036909">
    <property type="entry name" value="Cyt_c-like_dom_sf"/>
</dbReference>
<dbReference type="SUPFAM" id="SSF46626">
    <property type="entry name" value="Cytochrome c"/>
    <property type="match status" value="3"/>
</dbReference>
<comment type="cofactor">
    <cofactor evidence="12">
        <name>heme c</name>
        <dbReference type="ChEBI" id="CHEBI:61717"/>
    </cofactor>
    <text evidence="12">Binds 3 heme c groups covalently per subunit.</text>
</comment>
<dbReference type="PANTHER" id="PTHR35008:SF8">
    <property type="entry name" value="ALCOHOL DEHYDROGENASE CYTOCHROME C SUBUNIT"/>
    <property type="match status" value="1"/>
</dbReference>
<dbReference type="PROSITE" id="PS51007">
    <property type="entry name" value="CYTC"/>
    <property type="match status" value="3"/>
</dbReference>
<feature type="binding site" description="covalent" evidence="12">
    <location>
        <position position="344"/>
    </location>
    <ligand>
        <name>heme c</name>
        <dbReference type="ChEBI" id="CHEBI:61717"/>
        <label>3</label>
    </ligand>
</feature>
<dbReference type="InterPro" id="IPR009056">
    <property type="entry name" value="Cyt_c-like_dom"/>
</dbReference>
<sequence>MKLRSVLLALLAVGAIGGTGALLYAWESSIDPIDPRSAGATDTVMVQRGASLALLGDCATCHTASGGVPYAGGLAMPTPFGTIYSTNITPDPETGIGRWSEQAFVRALRSGVDREGRHLYPAFPYDHFTRVSDDDANALYAFLMSLDPVRSSAPPNGLPFPLNIRPTLAGWKLLFLHQERFVADPSKDAKWNRGKYLVDGLGHCGACHSPRNLMGAEEVSASFQGGVAEGWRAYALGRSSPSPVPWDEAALTDYLARGSHPQHGTAQGPMANVTDNLSQVDPGDVSAMAYYLASLGKGEAQASAKIPVPKGPGQLPQAAGAQAATPPLQSDPGGAIYGVACASCHEGGRPLPLGGVSLGLSTALADETPANLINLVLRGIPASSDGSARPIMPGFGDALDDRQISDLANYLRTQLAGKTQWDGIAKAIADARASR</sequence>
<feature type="domain" description="Cytochrome c" evidence="14">
    <location>
        <begin position="44"/>
        <end position="147"/>
    </location>
</feature>
<keyword evidence="9" id="KW-0249">Electron transport</keyword>
<feature type="binding site" description="axial binding residue" evidence="13">
    <location>
        <position position="345"/>
    </location>
    <ligand>
        <name>heme c</name>
        <dbReference type="ChEBI" id="CHEBI:61717"/>
        <label>3</label>
    </ligand>
    <ligandPart>
        <name>Fe</name>
        <dbReference type="ChEBI" id="CHEBI:18248"/>
    </ligandPart>
</feature>
<dbReference type="Proteomes" id="UP000198992">
    <property type="component" value="Unassembled WGS sequence"/>
</dbReference>
<feature type="binding site" description="covalent" evidence="12">
    <location>
        <position position="207"/>
    </location>
    <ligand>
        <name>heme c</name>
        <dbReference type="ChEBI" id="CHEBI:61717"/>
        <label>2</label>
    </ligand>
</feature>
<feature type="domain" description="Cytochrome c" evidence="14">
    <location>
        <begin position="189"/>
        <end position="296"/>
    </location>
</feature>
<keyword evidence="8" id="KW-0677">Repeat</keyword>
<feature type="binding site" description="covalent" evidence="12">
    <location>
        <position position="341"/>
    </location>
    <ligand>
        <name>heme c</name>
        <dbReference type="ChEBI" id="CHEBI:61717"/>
        <label>3</label>
    </ligand>
</feature>
<keyword evidence="10 13" id="KW-0408">Iron</keyword>
<dbReference type="InterPro" id="IPR051459">
    <property type="entry name" value="Cytochrome_c-type_DH"/>
</dbReference>
<evidence type="ECO:0000256" key="9">
    <source>
        <dbReference type="ARBA" id="ARBA00022982"/>
    </source>
</evidence>
<evidence type="ECO:0000313" key="15">
    <source>
        <dbReference type="EMBL" id="SEE14846.1"/>
    </source>
</evidence>
<evidence type="ECO:0000256" key="10">
    <source>
        <dbReference type="ARBA" id="ARBA00023004"/>
    </source>
</evidence>
<keyword evidence="7" id="KW-0732">Signal</keyword>
<reference evidence="15 16" key="1">
    <citation type="submission" date="2016-10" db="EMBL/GenBank/DDBJ databases">
        <authorList>
            <person name="de Groot N.N."/>
        </authorList>
    </citation>
    <scope>NUCLEOTIDE SEQUENCE [LARGE SCALE GENOMIC DNA]</scope>
    <source>
        <strain evidence="15 16">MT12</strain>
    </source>
</reference>
<organism evidence="15 16">
    <name type="scientific">Bradyrhizobium erythrophlei</name>
    <dbReference type="NCBI Taxonomy" id="1437360"/>
    <lineage>
        <taxon>Bacteria</taxon>
        <taxon>Pseudomonadati</taxon>
        <taxon>Pseudomonadota</taxon>
        <taxon>Alphaproteobacteria</taxon>
        <taxon>Hyphomicrobiales</taxon>
        <taxon>Nitrobacteraceae</taxon>
        <taxon>Bradyrhizobium</taxon>
    </lineage>
</organism>
<evidence type="ECO:0000256" key="4">
    <source>
        <dbReference type="ARBA" id="ARBA00022617"/>
    </source>
</evidence>
<name>A0A1H5GGG3_9BRAD</name>
<dbReference type="PIRSF" id="PIRSF000018">
    <property type="entry name" value="Mb_ADH_cyt_c"/>
    <property type="match status" value="1"/>
</dbReference>
<dbReference type="InterPro" id="IPR008168">
    <property type="entry name" value="Cyt_C_IC"/>
</dbReference>
<dbReference type="EMBL" id="FNTH01000001">
    <property type="protein sequence ID" value="SEE14846.1"/>
    <property type="molecule type" value="Genomic_DNA"/>
</dbReference>
<dbReference type="Pfam" id="PF13442">
    <property type="entry name" value="Cytochrome_CBB3"/>
    <property type="match status" value="1"/>
</dbReference>
<dbReference type="Gene3D" id="1.10.760.10">
    <property type="entry name" value="Cytochrome c-like domain"/>
    <property type="match status" value="2"/>
</dbReference>
<keyword evidence="11" id="KW-0472">Membrane</keyword>
<feature type="domain" description="Cytochrome c" evidence="14">
    <location>
        <begin position="328"/>
        <end position="415"/>
    </location>
</feature>
<dbReference type="GO" id="GO:0005886">
    <property type="term" value="C:plasma membrane"/>
    <property type="evidence" value="ECO:0007669"/>
    <property type="project" value="UniProtKB-SubCell"/>
</dbReference>